<evidence type="ECO:0000313" key="2">
    <source>
        <dbReference type="Proteomes" id="UP000018781"/>
    </source>
</evidence>
<dbReference type="Proteomes" id="UP000018781">
    <property type="component" value="Plasmid unnamed"/>
</dbReference>
<dbReference type="KEGG" id="rpy:Y013_25590"/>
<keyword evidence="1" id="KW-0614">Plasmid</keyword>
<reference evidence="1 2" key="1">
    <citation type="journal article" date="2014" name="Genome Announc.">
        <title>Complete Genome of Rhodococcus pyridinivorans SB3094, a Methyl-Ethyl-Ketone-Degrading Bacterium Used for Bioaugmentation.</title>
        <authorList>
            <person name="Dueholm M.S."/>
            <person name="Albertsen M."/>
            <person name="D'Imperio S."/>
            <person name="Tale V.P."/>
            <person name="Lewis D."/>
            <person name="Nielsen P.H."/>
            <person name="Nielsen J.L."/>
        </authorList>
    </citation>
    <scope>NUCLEOTIDE SEQUENCE [LARGE SCALE GENOMIC DNA]</scope>
    <source>
        <strain evidence="2">SB3094</strain>
        <plasmid evidence="2">1</plasmid>
    </source>
</reference>
<geneLocation type="plasmid" evidence="2">
    <name>1</name>
</geneLocation>
<protein>
    <submittedName>
        <fullName evidence="1">Uncharacterized protein</fullName>
    </submittedName>
</protein>
<dbReference type="EMBL" id="CP006997">
    <property type="protein sequence ID" value="AHD24284.1"/>
    <property type="molecule type" value="Genomic_DNA"/>
</dbReference>
<gene>
    <name evidence="1" type="ORF">Y013_25590</name>
</gene>
<sequence length="98" mass="10542">MHPNGLLDRFLGPAKGIVAETTILVGSSIGRVNLRCFDDEKVLAASPPVLDVVAVGRGRAVAVARCSGVLWLLASVLHRRESSGWARLTEFAIMYLRA</sequence>
<organism evidence="1 2">
    <name type="scientific">Rhodococcus pyridinivorans SB3094</name>
    <dbReference type="NCBI Taxonomy" id="1435356"/>
    <lineage>
        <taxon>Bacteria</taxon>
        <taxon>Bacillati</taxon>
        <taxon>Actinomycetota</taxon>
        <taxon>Actinomycetes</taxon>
        <taxon>Mycobacteriales</taxon>
        <taxon>Nocardiaceae</taxon>
        <taxon>Rhodococcus</taxon>
    </lineage>
</organism>
<name>V9XQH3_9NOCA</name>
<dbReference type="AlphaFoldDB" id="V9XQH3"/>
<evidence type="ECO:0000313" key="1">
    <source>
        <dbReference type="EMBL" id="AHD24284.1"/>
    </source>
</evidence>
<accession>V9XQH3</accession>
<dbReference type="HOGENOM" id="CLU_2331841_0_0_11"/>
<proteinExistence type="predicted"/>